<accession>A0A397SCM7</accession>
<feature type="binding site" evidence="2">
    <location>
        <position position="105"/>
    </location>
    <ligand>
        <name>substrate</name>
    </ligand>
</feature>
<dbReference type="Proteomes" id="UP000265703">
    <property type="component" value="Unassembled WGS sequence"/>
</dbReference>
<dbReference type="InterPro" id="IPR052765">
    <property type="entry name" value="PGM-Related"/>
</dbReference>
<dbReference type="InterPro" id="IPR001345">
    <property type="entry name" value="PG/BPGM_mutase_AS"/>
</dbReference>
<evidence type="ECO:0000256" key="1">
    <source>
        <dbReference type="PIRSR" id="PIRSR613078-1"/>
    </source>
</evidence>
<dbReference type="SUPFAM" id="SSF53254">
    <property type="entry name" value="Phosphoglycerate mutase-like"/>
    <property type="match status" value="1"/>
</dbReference>
<dbReference type="Pfam" id="PF00300">
    <property type="entry name" value="His_Phos_1"/>
    <property type="match status" value="1"/>
</dbReference>
<dbReference type="CDD" id="cd07067">
    <property type="entry name" value="HP_PGM_like"/>
    <property type="match status" value="1"/>
</dbReference>
<reference evidence="4 5" key="1">
    <citation type="submission" date="2018-06" db="EMBL/GenBank/DDBJ databases">
        <title>Comparative genomics reveals the genomic features of Rhizophagus irregularis, R. cerebriforme, R. diaphanum and Gigaspora rosea, and their symbiotic lifestyle signature.</title>
        <authorList>
            <person name="Morin E."/>
            <person name="San Clemente H."/>
            <person name="Chen E.C.H."/>
            <person name="De La Providencia I."/>
            <person name="Hainaut M."/>
            <person name="Kuo A."/>
            <person name="Kohler A."/>
            <person name="Murat C."/>
            <person name="Tang N."/>
            <person name="Roy S."/>
            <person name="Loubradou J."/>
            <person name="Henrissat B."/>
            <person name="Grigoriev I.V."/>
            <person name="Corradi N."/>
            <person name="Roux C."/>
            <person name="Martin F.M."/>
        </authorList>
    </citation>
    <scope>NUCLEOTIDE SEQUENCE [LARGE SCALE GENOMIC DNA]</scope>
    <source>
        <strain evidence="4 5">DAOM 227022</strain>
    </source>
</reference>
<sequence>MRPRLIILVRHGQSEANVDISIHRTVPDHKIKLTEVGVEQAIEAGEYLNKFLKPEDTVQFYVSPYLRARQTFEHMSKALDKGRWRYCEEPRLREQDWGNFQGPPKEMARIKTERATYGHFFYRIPNGESGADVYDRISTFQETLHRAFASPNFPSVLVIVTHGLLSRLFVMRWFHWSVEEFESLQNLRCCEFVIMEKNEETNKYKLKTKFRRWGNIESLGRFDDEDDEGNNKYLTPNGKRFLNGHSRSYSAEMGGEFSSEDVMGDASESDERSVNSSSISINEEVESKTEEINVTKKSESV</sequence>
<evidence type="ECO:0000313" key="5">
    <source>
        <dbReference type="Proteomes" id="UP000265703"/>
    </source>
</evidence>
<comment type="caution">
    <text evidence="4">The sequence shown here is derived from an EMBL/GenBank/DDBJ whole genome shotgun (WGS) entry which is preliminary data.</text>
</comment>
<feature type="active site" description="Proton donor/acceptor" evidence="1">
    <location>
        <position position="94"/>
    </location>
</feature>
<dbReference type="Gene3D" id="3.40.50.1240">
    <property type="entry name" value="Phosphoglycerate mutase-like"/>
    <property type="match status" value="1"/>
</dbReference>
<feature type="region of interest" description="Disordered" evidence="3">
    <location>
        <begin position="252"/>
        <end position="301"/>
    </location>
</feature>
<evidence type="ECO:0000256" key="3">
    <source>
        <dbReference type="SAM" id="MobiDB-lite"/>
    </source>
</evidence>
<organism evidence="4 5">
    <name type="scientific">Glomus cerebriforme</name>
    <dbReference type="NCBI Taxonomy" id="658196"/>
    <lineage>
        <taxon>Eukaryota</taxon>
        <taxon>Fungi</taxon>
        <taxon>Fungi incertae sedis</taxon>
        <taxon>Mucoromycota</taxon>
        <taxon>Glomeromycotina</taxon>
        <taxon>Glomeromycetes</taxon>
        <taxon>Glomerales</taxon>
        <taxon>Glomeraceae</taxon>
        <taxon>Glomus</taxon>
    </lineage>
</organism>
<dbReference type="InterPro" id="IPR029033">
    <property type="entry name" value="His_PPase_superfam"/>
</dbReference>
<dbReference type="GO" id="GO:0003824">
    <property type="term" value="F:catalytic activity"/>
    <property type="evidence" value="ECO:0007669"/>
    <property type="project" value="InterPro"/>
</dbReference>
<dbReference type="SMART" id="SM00855">
    <property type="entry name" value="PGAM"/>
    <property type="match status" value="1"/>
</dbReference>
<protein>
    <submittedName>
        <fullName evidence="4">Histidine phosphatase superfamily</fullName>
    </submittedName>
</protein>
<dbReference type="STRING" id="658196.A0A397SCM7"/>
<evidence type="ECO:0000256" key="2">
    <source>
        <dbReference type="PIRSR" id="PIRSR613078-2"/>
    </source>
</evidence>
<name>A0A397SCM7_9GLOM</name>
<proteinExistence type="predicted"/>
<feature type="binding site" evidence="2">
    <location>
        <begin position="10"/>
        <end position="17"/>
    </location>
    <ligand>
        <name>substrate</name>
    </ligand>
</feature>
<dbReference type="InterPro" id="IPR013078">
    <property type="entry name" value="His_Pase_superF_clade-1"/>
</dbReference>
<dbReference type="OrthoDB" id="10261749at2759"/>
<evidence type="ECO:0000313" key="4">
    <source>
        <dbReference type="EMBL" id="RIA81777.1"/>
    </source>
</evidence>
<dbReference type="PROSITE" id="PS00175">
    <property type="entry name" value="PG_MUTASE"/>
    <property type="match status" value="1"/>
</dbReference>
<gene>
    <name evidence="4" type="ORF">C1645_789634</name>
</gene>
<feature type="active site" description="Tele-phosphohistidine intermediate" evidence="1">
    <location>
        <position position="11"/>
    </location>
</feature>
<dbReference type="PANTHER" id="PTHR46192">
    <property type="entry name" value="BROAD-RANGE ACID PHOSPHATASE DET1"/>
    <property type="match status" value="1"/>
</dbReference>
<keyword evidence="5" id="KW-1185">Reference proteome</keyword>
<dbReference type="AlphaFoldDB" id="A0A397SCM7"/>
<dbReference type="EMBL" id="QKYT01000744">
    <property type="protein sequence ID" value="RIA81777.1"/>
    <property type="molecule type" value="Genomic_DNA"/>
</dbReference>
<feature type="compositionally biased region" description="Basic and acidic residues" evidence="3">
    <location>
        <begin position="285"/>
        <end position="301"/>
    </location>
</feature>
<feature type="binding site" evidence="2">
    <location>
        <position position="67"/>
    </location>
    <ligand>
        <name>substrate</name>
    </ligand>
</feature>